<keyword evidence="2 5" id="KW-0547">Nucleotide-binding</keyword>
<proteinExistence type="predicted"/>
<feature type="domain" description="Helicase ATP-binding" evidence="3">
    <location>
        <begin position="264"/>
        <end position="425"/>
    </location>
</feature>
<sequence>MTLIDNINHLLADEIKQHLNSNTQCKFIGDSFSIYAYETLKEHLNQLQSFDFIFSSFSFEPVSAVAQDKKEKREFFIPKPTYEKSLYGSEFEIHLKNKLNQKAIAKECANWIRQKATFKSNISNQSIQNFCILKYENHHFLYTPVSQGFTPVGLGLQKSNALSNFVYVMNDTSAVKQHEMVFDQLWCDPTKAHDVSQEIVRHIESVYQENDPQRIYFLALYHLFKEFLDDSNEDNLPNDKTGYQNTLIWQKLFEFQKDAVIGIINKLEKFNGCILADSVGLGKTFSALAVIKYYELRNKSVLVLCPKKLSDNWTSYNTNVITNIFAKDRFNYDVLYHTDLSRTSGHTLGMDLSKINWGNYDLLVIDESHNFRNKEYFKDKETRYDHLMNKIIRQGVKTKVLMLSATPVNNKFNDLKNQLALAYEGDSSLLEDKLDINQSIDTIFRKAQTAFNEWTKLPPEYRTTDAILNKLELDFFKLLDSVTIARSRKHIQTFYDTKAIGKFPTRHKPLSYRCGISVDNNIALNDIYTLLASIKMTVYAPMGYILPSRLAQYAELFDTTTGTGSRFRQADREKSLQSLMTVNLLKRLESSIHAFRLTLTKMKTLMSDILGQIDDFHRKQIGSGEVALPNIDDDDEDMIGGVLKIRLDDMDTRSFERALKDDMAVIDELLSLICHINTHKDVKLQQLIAHITHKIQNPINPDNKKVIVFTAFADTADYLYETVSTYFLTHFGLHTAKITGTNNHSTLGKMPNSQKSYDLQGLLTLFSPQSKQKADIFPNESRAIDILIATDCISEGQNLQDCDYLINYDIHWNPVRIIQRFGRIDRIGSPNDSIQLVNYWPDISLDEYINLKERVENRMAIVDMTSTGDDDILKHQSHDMAYRKEQLKRLQNEVLDLEDVGGGVSITDLGLNDFRMELLAYLDKHPAIKRLPHGLHTVIPHNDEYGLSAGVVFVLKLKNAKKELGGQNPLYPYFVIYLNKAGEILYNHTKAKHLLDLLAQACRHTDTPITSAYELFNERTKDGRDMSEYSALLDNAIAHIQDRQTQSDIDSLFGSRHTQALEHEISGLNDFELINFFVIE</sequence>
<evidence type="ECO:0000256" key="1">
    <source>
        <dbReference type="ARBA" id="ARBA00022801"/>
    </source>
</evidence>
<evidence type="ECO:0000259" key="3">
    <source>
        <dbReference type="PROSITE" id="PS51192"/>
    </source>
</evidence>
<dbReference type="SMART" id="SM00487">
    <property type="entry name" value="DEXDc"/>
    <property type="match status" value="1"/>
</dbReference>
<dbReference type="Pfam" id="PF00176">
    <property type="entry name" value="SNF2-rel_dom"/>
    <property type="match status" value="1"/>
</dbReference>
<evidence type="ECO:0000313" key="5">
    <source>
        <dbReference type="EMBL" id="OPH34672.1"/>
    </source>
</evidence>
<accession>A0A1V4GPX6</accession>
<gene>
    <name evidence="5" type="ORF">B5J94_10845</name>
</gene>
<keyword evidence="2 5" id="KW-0347">Helicase</keyword>
<dbReference type="SUPFAM" id="SSF52540">
    <property type="entry name" value="P-loop containing nucleoside triphosphate hydrolases"/>
    <property type="match status" value="1"/>
</dbReference>
<dbReference type="GO" id="GO:0016787">
    <property type="term" value="F:hydrolase activity"/>
    <property type="evidence" value="ECO:0007669"/>
    <property type="project" value="UniProtKB-KW"/>
</dbReference>
<dbReference type="InterPro" id="IPR038718">
    <property type="entry name" value="SNF2-like_sf"/>
</dbReference>
<reference evidence="6" key="1">
    <citation type="submission" date="2017-03" db="EMBL/GenBank/DDBJ databases">
        <title>Draft genome sequence of Moraxella equi CCUG 4950T type strain.</title>
        <authorList>
            <person name="Salva-Serra F."/>
            <person name="Engstrom-Jakobsson H."/>
            <person name="Thorell K."/>
            <person name="Jaen-Luchoro D."/>
            <person name="Gonzales-Siles L."/>
            <person name="Karlsson R."/>
            <person name="Yazdan S."/>
            <person name="Boulund F."/>
            <person name="Johnning A."/>
            <person name="Engstrand L."/>
            <person name="Kristiansson E."/>
            <person name="Moore E."/>
        </authorList>
    </citation>
    <scope>NUCLEOTIDE SEQUENCE [LARGE SCALE GENOMIC DNA]</scope>
    <source>
        <strain evidence="6">CCUG 4441</strain>
    </source>
</reference>
<dbReference type="CDD" id="cd18793">
    <property type="entry name" value="SF2_C_SNF"/>
    <property type="match status" value="1"/>
</dbReference>
<dbReference type="PROSITE" id="PS51192">
    <property type="entry name" value="HELICASE_ATP_BIND_1"/>
    <property type="match status" value="1"/>
</dbReference>
<dbReference type="InterPro" id="IPR049730">
    <property type="entry name" value="SNF2/RAD54-like_C"/>
</dbReference>
<dbReference type="EMBL" id="MXAN01000081">
    <property type="protein sequence ID" value="OPH34672.1"/>
    <property type="molecule type" value="Genomic_DNA"/>
</dbReference>
<keyword evidence="1" id="KW-0378">Hydrolase</keyword>
<dbReference type="GO" id="GO:0004386">
    <property type="term" value="F:helicase activity"/>
    <property type="evidence" value="ECO:0007669"/>
    <property type="project" value="UniProtKB-KW"/>
</dbReference>
<dbReference type="InterPro" id="IPR000330">
    <property type="entry name" value="SNF2_N"/>
</dbReference>
<dbReference type="Gene3D" id="3.40.50.10810">
    <property type="entry name" value="Tandem AAA-ATPase domain"/>
    <property type="match status" value="1"/>
</dbReference>
<dbReference type="PANTHER" id="PTHR45766">
    <property type="entry name" value="DNA ANNEALING HELICASE AND ENDONUCLEASE ZRANB3 FAMILY MEMBER"/>
    <property type="match status" value="1"/>
</dbReference>
<dbReference type="PROSITE" id="PS51194">
    <property type="entry name" value="HELICASE_CTER"/>
    <property type="match status" value="1"/>
</dbReference>
<comment type="caution">
    <text evidence="5">The sequence shown here is derived from an EMBL/GenBank/DDBJ whole genome shotgun (WGS) entry which is preliminary data.</text>
</comment>
<evidence type="ECO:0000256" key="2">
    <source>
        <dbReference type="ARBA" id="ARBA00022806"/>
    </source>
</evidence>
<dbReference type="Proteomes" id="UP000191025">
    <property type="component" value="Unassembled WGS sequence"/>
</dbReference>
<protein>
    <submittedName>
        <fullName evidence="5">Helicase</fullName>
    </submittedName>
</protein>
<evidence type="ECO:0000259" key="4">
    <source>
        <dbReference type="PROSITE" id="PS51194"/>
    </source>
</evidence>
<keyword evidence="2 5" id="KW-0067">ATP-binding</keyword>
<dbReference type="RefSeq" id="WP_062498397.1">
    <property type="nucleotide sequence ID" value="NZ_MXAN01000081.1"/>
</dbReference>
<dbReference type="InterPro" id="IPR027417">
    <property type="entry name" value="P-loop_NTPase"/>
</dbReference>
<dbReference type="CDD" id="cd10311">
    <property type="entry name" value="PLDc_N_DEXD_c"/>
    <property type="match status" value="1"/>
</dbReference>
<dbReference type="Gene3D" id="3.40.50.300">
    <property type="entry name" value="P-loop containing nucleotide triphosphate hydrolases"/>
    <property type="match status" value="1"/>
</dbReference>
<dbReference type="InterPro" id="IPR001650">
    <property type="entry name" value="Helicase_C-like"/>
</dbReference>
<dbReference type="GO" id="GO:0006281">
    <property type="term" value="P:DNA repair"/>
    <property type="evidence" value="ECO:0007669"/>
    <property type="project" value="TreeGrafter"/>
</dbReference>
<dbReference type="GO" id="GO:0005524">
    <property type="term" value="F:ATP binding"/>
    <property type="evidence" value="ECO:0007669"/>
    <property type="project" value="InterPro"/>
</dbReference>
<dbReference type="GO" id="GO:0031297">
    <property type="term" value="P:replication fork processing"/>
    <property type="evidence" value="ECO:0007669"/>
    <property type="project" value="TreeGrafter"/>
</dbReference>
<dbReference type="InterPro" id="IPR014001">
    <property type="entry name" value="Helicase_ATP-bd"/>
</dbReference>
<dbReference type="AlphaFoldDB" id="A0A1V4GPX6"/>
<dbReference type="Pfam" id="PF00271">
    <property type="entry name" value="Helicase_C"/>
    <property type="match status" value="1"/>
</dbReference>
<name>A0A1V4GPX6_MORLA</name>
<feature type="domain" description="Helicase C-terminal" evidence="4">
    <location>
        <begin position="683"/>
        <end position="873"/>
    </location>
</feature>
<organism evidence="5 6">
    <name type="scientific">Moraxella lacunata</name>
    <dbReference type="NCBI Taxonomy" id="477"/>
    <lineage>
        <taxon>Bacteria</taxon>
        <taxon>Pseudomonadati</taxon>
        <taxon>Pseudomonadota</taxon>
        <taxon>Gammaproteobacteria</taxon>
        <taxon>Moraxellales</taxon>
        <taxon>Moraxellaceae</taxon>
        <taxon>Moraxella</taxon>
    </lineage>
</organism>
<evidence type="ECO:0000313" key="6">
    <source>
        <dbReference type="Proteomes" id="UP000191025"/>
    </source>
</evidence>
<dbReference type="PANTHER" id="PTHR45766:SF6">
    <property type="entry name" value="SWI_SNF-RELATED MATRIX-ASSOCIATED ACTIN-DEPENDENT REGULATOR OF CHROMATIN SUBFAMILY A-LIKE PROTEIN 1"/>
    <property type="match status" value="1"/>
</dbReference>
<dbReference type="SMART" id="SM00490">
    <property type="entry name" value="HELICc"/>
    <property type="match status" value="1"/>
</dbReference>